<dbReference type="Proteomes" id="UP001054945">
    <property type="component" value="Unassembled WGS sequence"/>
</dbReference>
<name>A0AAV4XAA3_CAEEX</name>
<feature type="compositionally biased region" description="Polar residues" evidence="1">
    <location>
        <begin position="53"/>
        <end position="77"/>
    </location>
</feature>
<evidence type="ECO:0000256" key="1">
    <source>
        <dbReference type="SAM" id="MobiDB-lite"/>
    </source>
</evidence>
<organism evidence="2 3">
    <name type="scientific">Caerostris extrusa</name>
    <name type="common">Bark spider</name>
    <name type="synonym">Caerostris bankana</name>
    <dbReference type="NCBI Taxonomy" id="172846"/>
    <lineage>
        <taxon>Eukaryota</taxon>
        <taxon>Metazoa</taxon>
        <taxon>Ecdysozoa</taxon>
        <taxon>Arthropoda</taxon>
        <taxon>Chelicerata</taxon>
        <taxon>Arachnida</taxon>
        <taxon>Araneae</taxon>
        <taxon>Araneomorphae</taxon>
        <taxon>Entelegynae</taxon>
        <taxon>Araneoidea</taxon>
        <taxon>Araneidae</taxon>
        <taxon>Caerostris</taxon>
    </lineage>
</organism>
<comment type="caution">
    <text evidence="2">The sequence shown here is derived from an EMBL/GenBank/DDBJ whole genome shotgun (WGS) entry which is preliminary data.</text>
</comment>
<accession>A0AAV4XAA3</accession>
<feature type="region of interest" description="Disordered" evidence="1">
    <location>
        <begin position="53"/>
        <end position="78"/>
    </location>
</feature>
<evidence type="ECO:0000313" key="3">
    <source>
        <dbReference type="Proteomes" id="UP001054945"/>
    </source>
</evidence>
<dbReference type="EMBL" id="BPLR01000059">
    <property type="protein sequence ID" value="GIY91841.1"/>
    <property type="molecule type" value="Genomic_DNA"/>
</dbReference>
<sequence>MLSLSWSEPALSADKGFCNKGIFEKYIFIMSKSDSDNLGDIYEDLDHLFSPDVSSKNTSSQVKSNFSTNNCTGNSDNVPYRTKSLETILPKVKKGEDFPENEFAPTEEYLKKKEIDLFIELVMIDMEKKKEKHKFTR</sequence>
<keyword evidence="3" id="KW-1185">Reference proteome</keyword>
<reference evidence="2 3" key="1">
    <citation type="submission" date="2021-06" db="EMBL/GenBank/DDBJ databases">
        <title>Caerostris extrusa draft genome.</title>
        <authorList>
            <person name="Kono N."/>
            <person name="Arakawa K."/>
        </authorList>
    </citation>
    <scope>NUCLEOTIDE SEQUENCE [LARGE SCALE GENOMIC DNA]</scope>
</reference>
<protein>
    <submittedName>
        <fullName evidence="2">Uncharacterized protein</fullName>
    </submittedName>
</protein>
<proteinExistence type="predicted"/>
<evidence type="ECO:0000313" key="2">
    <source>
        <dbReference type="EMBL" id="GIY91841.1"/>
    </source>
</evidence>
<dbReference type="AlphaFoldDB" id="A0AAV4XAA3"/>
<gene>
    <name evidence="2" type="ORF">CEXT_679721</name>
</gene>